<gene>
    <name evidence="11" type="ORF">MSPICULIGERA_LOCUS14459</name>
</gene>
<feature type="zinc finger region" description="TRAF-type" evidence="7">
    <location>
        <begin position="150"/>
        <end position="202"/>
    </location>
</feature>
<dbReference type="SUPFAM" id="SSF57850">
    <property type="entry name" value="RING/U-box"/>
    <property type="match status" value="1"/>
</dbReference>
<dbReference type="GO" id="GO:0008270">
    <property type="term" value="F:zinc ion binding"/>
    <property type="evidence" value="ECO:0007669"/>
    <property type="project" value="UniProtKB-KW"/>
</dbReference>
<evidence type="ECO:0000259" key="9">
    <source>
        <dbReference type="PROSITE" id="PS50144"/>
    </source>
</evidence>
<dbReference type="PROSITE" id="PS00518">
    <property type="entry name" value="ZF_RING_1"/>
    <property type="match status" value="1"/>
</dbReference>
<comment type="caution">
    <text evidence="11">The sequence shown here is derived from an EMBL/GenBank/DDBJ whole genome shotgun (WGS) entry which is preliminary data.</text>
</comment>
<keyword evidence="2" id="KW-0963">Cytoplasm</keyword>
<dbReference type="PANTHER" id="PTHR10131:SF151">
    <property type="entry name" value="TNF RECEPTOR ASSOCIATED FACTOR (TRAF) HOMOLOG"/>
    <property type="match status" value="1"/>
</dbReference>
<dbReference type="GO" id="GO:0007165">
    <property type="term" value="P:signal transduction"/>
    <property type="evidence" value="ECO:0007669"/>
    <property type="project" value="InterPro"/>
</dbReference>
<keyword evidence="3 7" id="KW-0479">Metal-binding</keyword>
<accession>A0AA36CXJ8</accession>
<evidence type="ECO:0000256" key="3">
    <source>
        <dbReference type="ARBA" id="ARBA00022723"/>
    </source>
</evidence>
<dbReference type="InterPro" id="IPR001841">
    <property type="entry name" value="Znf_RING"/>
</dbReference>
<protein>
    <submittedName>
        <fullName evidence="11">Uncharacterized protein</fullName>
    </submittedName>
</protein>
<dbReference type="Gene3D" id="2.60.210.10">
    <property type="entry name" value="Apoptosis, Tumor Necrosis Factor Receptor Associated Protein 2, Chain A"/>
    <property type="match status" value="1"/>
</dbReference>
<feature type="domain" description="MATH" evidence="9">
    <location>
        <begin position="314"/>
        <end position="371"/>
    </location>
</feature>
<proteinExistence type="predicted"/>
<keyword evidence="4" id="KW-0677">Repeat</keyword>
<evidence type="ECO:0000313" key="12">
    <source>
        <dbReference type="Proteomes" id="UP001177023"/>
    </source>
</evidence>
<dbReference type="SMART" id="SM00184">
    <property type="entry name" value="RING"/>
    <property type="match status" value="1"/>
</dbReference>
<dbReference type="InterPro" id="IPR017907">
    <property type="entry name" value="Znf_RING_CS"/>
</dbReference>
<dbReference type="PROSITE" id="PS50144">
    <property type="entry name" value="MATH"/>
    <property type="match status" value="1"/>
</dbReference>
<name>A0AA36CXJ8_9BILA</name>
<keyword evidence="12" id="KW-1185">Reference proteome</keyword>
<dbReference type="Gene3D" id="3.30.40.10">
    <property type="entry name" value="Zinc/RING finger domain, C3HC4 (zinc finger)"/>
    <property type="match status" value="3"/>
</dbReference>
<dbReference type="SUPFAM" id="SSF49599">
    <property type="entry name" value="TRAF domain-like"/>
    <property type="match status" value="3"/>
</dbReference>
<dbReference type="Proteomes" id="UP001177023">
    <property type="component" value="Unassembled WGS sequence"/>
</dbReference>
<dbReference type="InterPro" id="IPR008974">
    <property type="entry name" value="TRAF-like"/>
</dbReference>
<evidence type="ECO:0000313" key="11">
    <source>
        <dbReference type="EMBL" id="CAJ0576160.1"/>
    </source>
</evidence>
<feature type="domain" description="TRAF-type" evidence="10">
    <location>
        <begin position="204"/>
        <end position="260"/>
    </location>
</feature>
<dbReference type="PROSITE" id="PS50089">
    <property type="entry name" value="ZF_RING_2"/>
    <property type="match status" value="1"/>
</dbReference>
<dbReference type="GO" id="GO:0043122">
    <property type="term" value="P:regulation of canonical NF-kappaB signal transduction"/>
    <property type="evidence" value="ECO:0007669"/>
    <property type="project" value="TreeGrafter"/>
</dbReference>
<feature type="domain" description="TRAF-type" evidence="10">
    <location>
        <begin position="150"/>
        <end position="202"/>
    </location>
</feature>
<feature type="domain" description="RING-type" evidence="8">
    <location>
        <begin position="72"/>
        <end position="105"/>
    </location>
</feature>
<dbReference type="InterPro" id="IPR012227">
    <property type="entry name" value="TNF_rcpt-assoc_TRAF_met"/>
</dbReference>
<dbReference type="Pfam" id="PF02176">
    <property type="entry name" value="zf-TRAF"/>
    <property type="match status" value="1"/>
</dbReference>
<evidence type="ECO:0000256" key="5">
    <source>
        <dbReference type="ARBA" id="ARBA00022771"/>
    </source>
</evidence>
<keyword evidence="5 7" id="KW-0863">Zinc-finger</keyword>
<evidence type="ECO:0000256" key="7">
    <source>
        <dbReference type="PROSITE-ProRule" id="PRU00207"/>
    </source>
</evidence>
<dbReference type="PROSITE" id="PS50145">
    <property type="entry name" value="ZF_TRAF"/>
    <property type="match status" value="2"/>
</dbReference>
<dbReference type="GO" id="GO:0042981">
    <property type="term" value="P:regulation of apoptotic process"/>
    <property type="evidence" value="ECO:0007669"/>
    <property type="project" value="InterPro"/>
</dbReference>
<evidence type="ECO:0000259" key="8">
    <source>
        <dbReference type="PROSITE" id="PS50089"/>
    </source>
</evidence>
<evidence type="ECO:0000259" key="10">
    <source>
        <dbReference type="PROSITE" id="PS50145"/>
    </source>
</evidence>
<keyword evidence="6 7" id="KW-0862">Zinc</keyword>
<dbReference type="PIRSF" id="PIRSF015614">
    <property type="entry name" value="TRAF"/>
    <property type="match status" value="1"/>
</dbReference>
<evidence type="ECO:0000256" key="2">
    <source>
        <dbReference type="ARBA" id="ARBA00022490"/>
    </source>
</evidence>
<dbReference type="InterPro" id="IPR013083">
    <property type="entry name" value="Znf_RING/FYVE/PHD"/>
</dbReference>
<feature type="zinc finger region" description="TRAF-type" evidence="7">
    <location>
        <begin position="204"/>
        <end position="260"/>
    </location>
</feature>
<organism evidence="11 12">
    <name type="scientific">Mesorhabditis spiculigera</name>
    <dbReference type="NCBI Taxonomy" id="96644"/>
    <lineage>
        <taxon>Eukaryota</taxon>
        <taxon>Metazoa</taxon>
        <taxon>Ecdysozoa</taxon>
        <taxon>Nematoda</taxon>
        <taxon>Chromadorea</taxon>
        <taxon>Rhabditida</taxon>
        <taxon>Rhabditina</taxon>
        <taxon>Rhabditomorpha</taxon>
        <taxon>Rhabditoidea</taxon>
        <taxon>Rhabditidae</taxon>
        <taxon>Mesorhabditinae</taxon>
        <taxon>Mesorhabditis</taxon>
    </lineage>
</organism>
<dbReference type="InterPro" id="IPR002083">
    <property type="entry name" value="MATH/TRAF_dom"/>
</dbReference>
<sequence>MVQLLPPRPVTAEQVQSMEAGFAPIAISPAPPTPAPPIGNNYAAAPAANGQNVDPNTVDILFEKDLPDELACPRCEQALRSATKLPCGHLYCQECLEGLPKCLVCASDIAPGSGKLDKNTMRKIQGLSVYCSWKDQGCEWKGTLKNLEEHALNCDFHEVVCNNGCGQIYAKKNEEQHLREECGRRGVVCENCSKEIPAKAMEIHRKLCPMARINCPNQCGLEGVTRQEIREHQALCPKRGNGCPFGEFGCNFAGEKESLQKHISQEPIRHLTYLCDGVVELKMLLAHMQVQMETMTGAMQELQLKGDLLEKLYGAQLVWRIDNFRQKLNEAKSGAKSTIFSTPFMSGRHGYKMICSVCPYGDGPGKLAEII</sequence>
<dbReference type="EMBL" id="CATQJA010002642">
    <property type="protein sequence ID" value="CAJ0576160.1"/>
    <property type="molecule type" value="Genomic_DNA"/>
</dbReference>
<evidence type="ECO:0000256" key="6">
    <source>
        <dbReference type="ARBA" id="ARBA00022833"/>
    </source>
</evidence>
<dbReference type="GO" id="GO:0005737">
    <property type="term" value="C:cytoplasm"/>
    <property type="evidence" value="ECO:0007669"/>
    <property type="project" value="UniProtKB-SubCell"/>
</dbReference>
<evidence type="ECO:0000256" key="4">
    <source>
        <dbReference type="ARBA" id="ARBA00022737"/>
    </source>
</evidence>
<evidence type="ECO:0000256" key="1">
    <source>
        <dbReference type="ARBA" id="ARBA00004496"/>
    </source>
</evidence>
<reference evidence="11" key="1">
    <citation type="submission" date="2023-06" db="EMBL/GenBank/DDBJ databases">
        <authorList>
            <person name="Delattre M."/>
        </authorList>
    </citation>
    <scope>NUCLEOTIDE SEQUENCE</scope>
    <source>
        <strain evidence="11">AF72</strain>
    </source>
</reference>
<dbReference type="PANTHER" id="PTHR10131">
    <property type="entry name" value="TNF RECEPTOR ASSOCIATED FACTOR"/>
    <property type="match status" value="1"/>
</dbReference>
<feature type="non-terminal residue" evidence="11">
    <location>
        <position position="1"/>
    </location>
</feature>
<comment type="subcellular location">
    <subcellularLocation>
        <location evidence="1">Cytoplasm</location>
    </subcellularLocation>
</comment>
<dbReference type="Pfam" id="PF13920">
    <property type="entry name" value="zf-C3HC4_3"/>
    <property type="match status" value="1"/>
</dbReference>
<dbReference type="InterPro" id="IPR001293">
    <property type="entry name" value="Znf_TRAF"/>
</dbReference>
<dbReference type="AlphaFoldDB" id="A0AA36CXJ8"/>